<keyword evidence="1" id="KW-0812">Transmembrane</keyword>
<organism evidence="2 3">
    <name type="scientific">Candidatus Enterococcus murrayae</name>
    <dbReference type="NCBI Taxonomy" id="2815321"/>
    <lineage>
        <taxon>Bacteria</taxon>
        <taxon>Bacillati</taxon>
        <taxon>Bacillota</taxon>
        <taxon>Bacilli</taxon>
        <taxon>Lactobacillales</taxon>
        <taxon>Enterococcaceae</taxon>
        <taxon>Enterococcus</taxon>
    </lineage>
</organism>
<evidence type="ECO:0000313" key="3">
    <source>
        <dbReference type="Proteomes" id="UP000664495"/>
    </source>
</evidence>
<feature type="transmembrane region" description="Helical" evidence="1">
    <location>
        <begin position="69"/>
        <end position="87"/>
    </location>
</feature>
<dbReference type="RefSeq" id="WP_207108751.1">
    <property type="nucleotide sequence ID" value="NZ_JAFLVR010000027.1"/>
</dbReference>
<dbReference type="EMBL" id="JAFLVR010000027">
    <property type="protein sequence ID" value="MBO0452978.1"/>
    <property type="molecule type" value="Genomic_DNA"/>
</dbReference>
<accession>A0ABS3HI76</accession>
<dbReference type="Proteomes" id="UP000664495">
    <property type="component" value="Unassembled WGS sequence"/>
</dbReference>
<reference evidence="2 3" key="1">
    <citation type="submission" date="2021-03" db="EMBL/GenBank/DDBJ databases">
        <title>Enterococcal diversity collection.</title>
        <authorList>
            <person name="Gilmore M.S."/>
            <person name="Schwartzman J."/>
            <person name="Van Tyne D."/>
            <person name="Martin M."/>
            <person name="Earl A.M."/>
            <person name="Manson A.L."/>
            <person name="Straub T."/>
            <person name="Salamzade R."/>
            <person name="Saavedra J."/>
            <person name="Lebreton F."/>
            <person name="Prichula J."/>
            <person name="Schaufler K."/>
            <person name="Gaca A."/>
            <person name="Sgardioli B."/>
            <person name="Wagenaar J."/>
            <person name="Strong T."/>
        </authorList>
    </citation>
    <scope>NUCLEOTIDE SEQUENCE [LARGE SCALE GENOMIC DNA]</scope>
    <source>
        <strain evidence="2 3">MJM16</strain>
    </source>
</reference>
<keyword evidence="1" id="KW-1133">Transmembrane helix</keyword>
<evidence type="ECO:0000313" key="2">
    <source>
        <dbReference type="EMBL" id="MBO0452978.1"/>
    </source>
</evidence>
<evidence type="ECO:0008006" key="4">
    <source>
        <dbReference type="Google" id="ProtNLM"/>
    </source>
</evidence>
<gene>
    <name evidence="2" type="ORF">JZO85_11895</name>
</gene>
<keyword evidence="1" id="KW-0472">Membrane</keyword>
<sequence>MMAVILPIPAEANNRIADSAKIQVKGNIGSTPQASGENEWEELVVKIPKKIEQREPNNQQLPKLGHQQIRLLTILGILFLVLAMILTSQDRVSIKASPFKRE</sequence>
<name>A0ABS3HI76_9ENTE</name>
<keyword evidence="3" id="KW-1185">Reference proteome</keyword>
<evidence type="ECO:0000256" key="1">
    <source>
        <dbReference type="SAM" id="Phobius"/>
    </source>
</evidence>
<proteinExistence type="predicted"/>
<comment type="caution">
    <text evidence="2">The sequence shown here is derived from an EMBL/GenBank/DDBJ whole genome shotgun (WGS) entry which is preliminary data.</text>
</comment>
<protein>
    <recommendedName>
        <fullName evidence="4">Cell wall surface anchor family protein</fullName>
    </recommendedName>
</protein>